<keyword evidence="1" id="KW-0812">Transmembrane</keyword>
<protein>
    <submittedName>
        <fullName evidence="2">Peptidase, S41 family</fullName>
    </submittedName>
</protein>
<dbReference type="Gene3D" id="3.30.750.44">
    <property type="match status" value="1"/>
</dbReference>
<keyword evidence="3" id="KW-1185">Reference proteome</keyword>
<dbReference type="STRING" id="879305.HMPREF9290_0598"/>
<dbReference type="RefSeq" id="WP_004835319.1">
    <property type="nucleotide sequence ID" value="NZ_AEXM01000028.1"/>
</dbReference>
<dbReference type="SUPFAM" id="SSF52096">
    <property type="entry name" value="ClpP/crotonase"/>
    <property type="match status" value="1"/>
</dbReference>
<dbReference type="Proteomes" id="UP000005286">
    <property type="component" value="Unassembled WGS sequence"/>
</dbReference>
<name>F0GWU9_9FIRM</name>
<dbReference type="PATRIC" id="fig|879305.3.peg.1287"/>
<proteinExistence type="predicted"/>
<organism evidence="2 3">
    <name type="scientific">Anaerococcus prevotii ACS-065-V-Col13</name>
    <dbReference type="NCBI Taxonomy" id="879305"/>
    <lineage>
        <taxon>Bacteria</taxon>
        <taxon>Bacillati</taxon>
        <taxon>Bacillota</taxon>
        <taxon>Tissierellia</taxon>
        <taxon>Tissierellales</taxon>
        <taxon>Peptoniphilaceae</taxon>
        <taxon>Anaerococcus</taxon>
    </lineage>
</organism>
<sequence>MSRKRRRHDKNRNEIRIVKKNRGKNNRNLSRKALLRRKKIYRRRRIFVACLFLILIVLPINLLIRKFNTYRPLGYPSFRDEVLEGLTKNIFVANTEGRSLSTDEKLKDFDTLYETIVRNYPVSKENEGNFNTYVKNIEAYKKRIKSTKTDEEFFSILDENLALLGDNYTFILGKNSYTSLFNYYRNKKNSTKATIFGNDQAVNRYGRMINKEKIKENISINSSNEKKLIIRLTDFDINKLDGDLDAIAEALEKSEIDTLIFDLSNNNSIDHAYVNEFASYFLDKNYEMKDLYFYRGWVFENTLDEIKNSEDSVYKTSKAKNFAKKYKDPLNKININNYQYYDQVEQKIDKKDDFRKRDIYVLTNENTANEAIRLASILKSQGAVTIKNGLDSSKNKIDKIKNIPSDFIILDHSGLIVSVSSSIGLAEDRFLEYDYRINTENPDKAVLDLIK</sequence>
<accession>F0GWU9</accession>
<reference evidence="2 3" key="1">
    <citation type="submission" date="2011-01" db="EMBL/GenBank/DDBJ databases">
        <authorList>
            <person name="Durkin A.S."/>
            <person name="Madupu R."/>
            <person name="Torralba M."/>
            <person name="Gillis M."/>
            <person name="Methe B."/>
            <person name="Sutton G."/>
            <person name="Nelson K.E."/>
        </authorList>
    </citation>
    <scope>NUCLEOTIDE SEQUENCE [LARGE SCALE GENOMIC DNA]</scope>
    <source>
        <strain evidence="2 3">ACS-065-V-Col13</strain>
    </source>
</reference>
<dbReference type="InterPro" id="IPR029045">
    <property type="entry name" value="ClpP/crotonase-like_dom_sf"/>
</dbReference>
<dbReference type="eggNOG" id="ENOG5033RRM">
    <property type="taxonomic scope" value="Bacteria"/>
</dbReference>
<keyword evidence="1" id="KW-0472">Membrane</keyword>
<dbReference type="AlphaFoldDB" id="F0GWU9"/>
<comment type="caution">
    <text evidence="2">The sequence shown here is derived from an EMBL/GenBank/DDBJ whole genome shotgun (WGS) entry which is preliminary data.</text>
</comment>
<gene>
    <name evidence="2" type="ORF">HMPREF9290_0598</name>
</gene>
<dbReference type="Gene3D" id="3.90.226.10">
    <property type="entry name" value="2-enoyl-CoA Hydratase, Chain A, domain 1"/>
    <property type="match status" value="1"/>
</dbReference>
<evidence type="ECO:0000256" key="1">
    <source>
        <dbReference type="SAM" id="Phobius"/>
    </source>
</evidence>
<evidence type="ECO:0000313" key="2">
    <source>
        <dbReference type="EMBL" id="EGC81726.1"/>
    </source>
</evidence>
<evidence type="ECO:0000313" key="3">
    <source>
        <dbReference type="Proteomes" id="UP000005286"/>
    </source>
</evidence>
<keyword evidence="1" id="KW-1133">Transmembrane helix</keyword>
<dbReference type="EMBL" id="AEXM01000028">
    <property type="protein sequence ID" value="EGC81726.1"/>
    <property type="molecule type" value="Genomic_DNA"/>
</dbReference>
<feature type="transmembrane region" description="Helical" evidence="1">
    <location>
        <begin position="46"/>
        <end position="64"/>
    </location>
</feature>